<dbReference type="SMART" id="SM00448">
    <property type="entry name" value="REC"/>
    <property type="match status" value="1"/>
</dbReference>
<evidence type="ECO:0000256" key="2">
    <source>
        <dbReference type="PROSITE-ProRule" id="PRU00169"/>
    </source>
</evidence>
<dbReference type="PROSITE" id="PS50110">
    <property type="entry name" value="RESPONSE_REGULATORY"/>
    <property type="match status" value="1"/>
</dbReference>
<dbReference type="InterPro" id="IPR050595">
    <property type="entry name" value="Bact_response_regulator"/>
</dbReference>
<dbReference type="AlphaFoldDB" id="A0A845AJJ8"/>
<accession>A0A845AJJ8</accession>
<comment type="caution">
    <text evidence="4">The sequence shown here is derived from an EMBL/GenBank/DDBJ whole genome shotgun (WGS) entry which is preliminary data.</text>
</comment>
<evidence type="ECO:0000259" key="3">
    <source>
        <dbReference type="PROSITE" id="PS50110"/>
    </source>
</evidence>
<keyword evidence="5" id="KW-1185">Reference proteome</keyword>
<dbReference type="RefSeq" id="WP_160753881.1">
    <property type="nucleotide sequence ID" value="NZ_WTYA01000009.1"/>
</dbReference>
<dbReference type="PANTHER" id="PTHR44591:SF24">
    <property type="entry name" value="PROTEIN-GLUTAMATE METHYLESTERASE_PROTEIN-GLUTAMINE GLUTAMINASE 1"/>
    <property type="match status" value="1"/>
</dbReference>
<sequence>MNKETTASSKAFDLPNHVLVIEDDPVLVMAIEDSLRDAGVARIDFSPTTDGALEAMKRAQPDAIVLDVHLADRADGWAIAELVQDLGPNRPRIIFSTGAPEDIPEHIAALGDVLEKPYQTDALVKLLRTPKRRGIVGRLRGALG</sequence>
<evidence type="ECO:0000313" key="5">
    <source>
        <dbReference type="Proteomes" id="UP000439780"/>
    </source>
</evidence>
<gene>
    <name evidence="4" type="ORF">GRI58_12235</name>
</gene>
<reference evidence="4 5" key="1">
    <citation type="submission" date="2019-12" db="EMBL/GenBank/DDBJ databases">
        <title>Genomic-based taxomic classification of the family Erythrobacteraceae.</title>
        <authorList>
            <person name="Xu L."/>
        </authorList>
    </citation>
    <scope>NUCLEOTIDE SEQUENCE [LARGE SCALE GENOMIC DNA]</scope>
    <source>
        <strain evidence="4 5">KEMB 9005-328</strain>
    </source>
</reference>
<dbReference type="InterPro" id="IPR001789">
    <property type="entry name" value="Sig_transdc_resp-reg_receiver"/>
</dbReference>
<dbReference type="GO" id="GO:0000160">
    <property type="term" value="P:phosphorelay signal transduction system"/>
    <property type="evidence" value="ECO:0007669"/>
    <property type="project" value="InterPro"/>
</dbReference>
<name>A0A845AJJ8_9SPHN</name>
<dbReference type="Gene3D" id="3.40.50.2300">
    <property type="match status" value="1"/>
</dbReference>
<dbReference type="CDD" id="cd00156">
    <property type="entry name" value="REC"/>
    <property type="match status" value="1"/>
</dbReference>
<proteinExistence type="predicted"/>
<feature type="domain" description="Response regulatory" evidence="3">
    <location>
        <begin position="17"/>
        <end position="131"/>
    </location>
</feature>
<dbReference type="Pfam" id="PF00072">
    <property type="entry name" value="Response_reg"/>
    <property type="match status" value="1"/>
</dbReference>
<organism evidence="4 5">
    <name type="scientific">Qipengyuania algicida</name>
    <dbReference type="NCBI Taxonomy" id="1836209"/>
    <lineage>
        <taxon>Bacteria</taxon>
        <taxon>Pseudomonadati</taxon>
        <taxon>Pseudomonadota</taxon>
        <taxon>Alphaproteobacteria</taxon>
        <taxon>Sphingomonadales</taxon>
        <taxon>Erythrobacteraceae</taxon>
        <taxon>Qipengyuania</taxon>
    </lineage>
</organism>
<dbReference type="PANTHER" id="PTHR44591">
    <property type="entry name" value="STRESS RESPONSE REGULATOR PROTEIN 1"/>
    <property type="match status" value="1"/>
</dbReference>
<dbReference type="InterPro" id="IPR011006">
    <property type="entry name" value="CheY-like_superfamily"/>
</dbReference>
<evidence type="ECO:0000313" key="4">
    <source>
        <dbReference type="EMBL" id="MXP29587.1"/>
    </source>
</evidence>
<dbReference type="Proteomes" id="UP000439780">
    <property type="component" value="Unassembled WGS sequence"/>
</dbReference>
<dbReference type="SUPFAM" id="SSF52172">
    <property type="entry name" value="CheY-like"/>
    <property type="match status" value="1"/>
</dbReference>
<feature type="modified residue" description="4-aspartylphosphate" evidence="2">
    <location>
        <position position="67"/>
    </location>
</feature>
<evidence type="ECO:0000256" key="1">
    <source>
        <dbReference type="ARBA" id="ARBA00022553"/>
    </source>
</evidence>
<keyword evidence="1 2" id="KW-0597">Phosphoprotein</keyword>
<protein>
    <submittedName>
        <fullName evidence="4">Response regulator</fullName>
    </submittedName>
</protein>
<dbReference type="EMBL" id="WTYA01000009">
    <property type="protein sequence ID" value="MXP29587.1"/>
    <property type="molecule type" value="Genomic_DNA"/>
</dbReference>
<dbReference type="OrthoDB" id="7432514at2"/>